<dbReference type="GO" id="GO:0035242">
    <property type="term" value="F:protein-arginine omega-N asymmetric methyltransferase activity"/>
    <property type="evidence" value="ECO:0007669"/>
    <property type="project" value="UniProtKB-EC"/>
</dbReference>
<dbReference type="InterPro" id="IPR049482">
    <property type="entry name" value="ANM3-like_C2H2_Zf"/>
</dbReference>
<evidence type="ECO:0000256" key="7">
    <source>
        <dbReference type="ARBA" id="ARBA00022723"/>
    </source>
</evidence>
<feature type="domain" description="Protein arginine N-methyltransferase 3-like C2H2 zinc finger" evidence="15">
    <location>
        <begin position="82"/>
        <end position="134"/>
    </location>
</feature>
<dbReference type="PROSITE" id="PS51678">
    <property type="entry name" value="SAM_MT_PRMT"/>
    <property type="match status" value="1"/>
</dbReference>
<proteinExistence type="predicted"/>
<keyword evidence="3" id="KW-0963">Cytoplasm</keyword>
<evidence type="ECO:0000256" key="1">
    <source>
        <dbReference type="ARBA" id="ARBA00004514"/>
    </source>
</evidence>
<dbReference type="EC" id="2.1.1.319" evidence="2"/>
<dbReference type="GO" id="GO:0042054">
    <property type="term" value="F:histone methyltransferase activity"/>
    <property type="evidence" value="ECO:0007669"/>
    <property type="project" value="TreeGrafter"/>
</dbReference>
<sequence length="617" mass="67822">MAGTHKAEKAVMEPESELEELEEEEEEENGGWDDWREEEGEDGEEDSSSDLLCLFCDTKYASSPELFDHCLSVHKFDFHGVKTSFNLDFYGCFKLINYIRSQVAEDKSWSFEHACNSGQKDSKMLWDDDKYLKPFLSDDPLLYSFGEDEEGDDGDDYSALVEKEDVLMDLENIEGIGFDEDNVGQNHASTSSKLGENGTKEVPSTSNGTVASQVVEPPNGKLADKDMKGSTLMLPRKEIKKANENYFGAYSSFGIHREMISDKVRMDAYRQAILQNPSLLTGAVVMDVGCGTGILSLFSAQAGASRVIAVEASQKMAAVATQIAKDNGLLRVNAQTNKGNECGGIIEVVQSMVEDIDKSVKIEPHSIDVLLSEWMGYCLLYESMLSSVLFARDKWLKPGGAMLPDTATIYAAGFGRGATSLPFWEDVYGFSMSCVGNELVQDSAKIPIVDVVNENDLVTNSAVLQTFDLVTMKHDEVDFTASIELEPKPGSPPHNSTDVASKTTWCYGVVLWFDTGFTTRFCKEAPAVLSTSPYTPKTHWSQTILTFQEPIAVAFGRDSADGSAAVGTDACPAARLCQRISIARASQHRSIDISLETVAISHDGRKRCWPVQIFNLS</sequence>
<dbReference type="GO" id="GO:0008270">
    <property type="term" value="F:zinc ion binding"/>
    <property type="evidence" value="ECO:0007669"/>
    <property type="project" value="UniProtKB-KW"/>
</dbReference>
<feature type="compositionally biased region" description="Polar residues" evidence="13">
    <location>
        <begin position="183"/>
        <end position="194"/>
    </location>
</feature>
<dbReference type="GO" id="GO:0005829">
    <property type="term" value="C:cytosol"/>
    <property type="evidence" value="ECO:0007669"/>
    <property type="project" value="UniProtKB-SubCell"/>
</dbReference>
<accession>A0A9Q0JFU7</accession>
<dbReference type="Pfam" id="PF21137">
    <property type="entry name" value="ANM3_C2H2_Zf"/>
    <property type="match status" value="1"/>
</dbReference>
<feature type="compositionally biased region" description="Polar residues" evidence="13">
    <location>
        <begin position="202"/>
        <end position="212"/>
    </location>
</feature>
<keyword evidence="4 12" id="KW-0489">Methyltransferase</keyword>
<evidence type="ECO:0000259" key="16">
    <source>
        <dbReference type="Pfam" id="PF22528"/>
    </source>
</evidence>
<keyword evidence="8" id="KW-0863">Zinc-finger</keyword>
<dbReference type="GO" id="GO:0005634">
    <property type="term" value="C:nucleus"/>
    <property type="evidence" value="ECO:0007669"/>
    <property type="project" value="TreeGrafter"/>
</dbReference>
<dbReference type="InterPro" id="IPR029063">
    <property type="entry name" value="SAM-dependent_MTases_sf"/>
</dbReference>
<dbReference type="InterPro" id="IPR036236">
    <property type="entry name" value="Znf_C2H2_sf"/>
</dbReference>
<evidence type="ECO:0000259" key="14">
    <source>
        <dbReference type="Pfam" id="PF13649"/>
    </source>
</evidence>
<dbReference type="PANTHER" id="PTHR11006:SF89">
    <property type="entry name" value="PROTEIN ARGININE N-METHYLTRANSFERASE 3-RELATED"/>
    <property type="match status" value="1"/>
</dbReference>
<evidence type="ECO:0000259" key="15">
    <source>
        <dbReference type="Pfam" id="PF21137"/>
    </source>
</evidence>
<comment type="catalytic activity">
    <reaction evidence="10">
        <text>L-arginyl-[protein] + 2 S-adenosyl-L-methionine = N(omega),N(omega)-dimethyl-L-arginyl-[protein] + 2 S-adenosyl-L-homocysteine + 2 H(+)</text>
        <dbReference type="Rhea" id="RHEA:48096"/>
        <dbReference type="Rhea" id="RHEA-COMP:10532"/>
        <dbReference type="Rhea" id="RHEA-COMP:11991"/>
        <dbReference type="ChEBI" id="CHEBI:15378"/>
        <dbReference type="ChEBI" id="CHEBI:29965"/>
        <dbReference type="ChEBI" id="CHEBI:57856"/>
        <dbReference type="ChEBI" id="CHEBI:59789"/>
        <dbReference type="ChEBI" id="CHEBI:61897"/>
        <dbReference type="EC" id="2.1.1.319"/>
    </reaction>
    <physiologicalReaction direction="left-to-right" evidence="10">
        <dbReference type="Rhea" id="RHEA:48097"/>
    </physiologicalReaction>
</comment>
<evidence type="ECO:0000256" key="4">
    <source>
        <dbReference type="ARBA" id="ARBA00022603"/>
    </source>
</evidence>
<evidence type="ECO:0000313" key="18">
    <source>
        <dbReference type="Proteomes" id="UP001141552"/>
    </source>
</evidence>
<dbReference type="EMBL" id="JAKUCV010002888">
    <property type="protein sequence ID" value="KAJ4841081.1"/>
    <property type="molecule type" value="Genomic_DNA"/>
</dbReference>
<feature type="region of interest" description="Disordered" evidence="13">
    <location>
        <begin position="1"/>
        <end position="48"/>
    </location>
</feature>
<dbReference type="PANTHER" id="PTHR11006">
    <property type="entry name" value="PROTEIN ARGININE N-METHYLTRANSFERASE"/>
    <property type="match status" value="1"/>
</dbReference>
<dbReference type="InterPro" id="IPR041698">
    <property type="entry name" value="Methyltransf_25"/>
</dbReference>
<evidence type="ECO:0000256" key="11">
    <source>
        <dbReference type="ARBA" id="ARBA00049303"/>
    </source>
</evidence>
<reference evidence="17" key="2">
    <citation type="journal article" date="2023" name="Plants (Basel)">
        <title>Annotation of the Turnera subulata (Passifloraceae) Draft Genome Reveals the S-Locus Evolved after the Divergence of Turneroideae from Passifloroideae in a Stepwise Manner.</title>
        <authorList>
            <person name="Henning P.M."/>
            <person name="Roalson E.H."/>
            <person name="Mir W."/>
            <person name="McCubbin A.G."/>
            <person name="Shore J.S."/>
        </authorList>
    </citation>
    <scope>NUCLEOTIDE SEQUENCE</scope>
    <source>
        <strain evidence="17">F60SS</strain>
    </source>
</reference>
<evidence type="ECO:0000256" key="5">
    <source>
        <dbReference type="ARBA" id="ARBA00022679"/>
    </source>
</evidence>
<dbReference type="Pfam" id="PF13649">
    <property type="entry name" value="Methyltransf_25"/>
    <property type="match status" value="1"/>
</dbReference>
<feature type="compositionally biased region" description="Basic and acidic residues" evidence="13">
    <location>
        <begin position="1"/>
        <end position="12"/>
    </location>
</feature>
<protein>
    <recommendedName>
        <fullName evidence="2">type I protein arginine methyltransferase</fullName>
        <ecNumber evidence="2">2.1.1.319</ecNumber>
    </recommendedName>
</protein>
<keyword evidence="9" id="KW-0862">Zinc</keyword>
<evidence type="ECO:0000256" key="12">
    <source>
        <dbReference type="PROSITE-ProRule" id="PRU01015"/>
    </source>
</evidence>
<dbReference type="CDD" id="cd02440">
    <property type="entry name" value="AdoMet_MTases"/>
    <property type="match status" value="1"/>
</dbReference>
<keyword evidence="7" id="KW-0479">Metal-binding</keyword>
<comment type="caution">
    <text evidence="17">The sequence shown here is derived from an EMBL/GenBank/DDBJ whole genome shotgun (WGS) entry which is preliminary data.</text>
</comment>
<evidence type="ECO:0000256" key="13">
    <source>
        <dbReference type="SAM" id="MobiDB-lite"/>
    </source>
</evidence>
<feature type="domain" description="Methyltransferase" evidence="14">
    <location>
        <begin position="285"/>
        <end position="337"/>
    </location>
</feature>
<evidence type="ECO:0000256" key="8">
    <source>
        <dbReference type="ARBA" id="ARBA00022771"/>
    </source>
</evidence>
<feature type="region of interest" description="Disordered" evidence="13">
    <location>
        <begin position="179"/>
        <end position="226"/>
    </location>
</feature>
<reference evidence="17" key="1">
    <citation type="submission" date="2022-02" db="EMBL/GenBank/DDBJ databases">
        <authorList>
            <person name="Henning P.M."/>
            <person name="McCubbin A.G."/>
            <person name="Shore J.S."/>
        </authorList>
    </citation>
    <scope>NUCLEOTIDE SEQUENCE</scope>
    <source>
        <strain evidence="17">F60SS</strain>
        <tissue evidence="17">Leaves</tissue>
    </source>
</reference>
<dbReference type="Pfam" id="PF22528">
    <property type="entry name" value="PRMT_C"/>
    <property type="match status" value="1"/>
</dbReference>
<gene>
    <name evidence="17" type="ORF">Tsubulata_048258</name>
</gene>
<evidence type="ECO:0000256" key="3">
    <source>
        <dbReference type="ARBA" id="ARBA00022490"/>
    </source>
</evidence>
<keyword evidence="6 12" id="KW-0949">S-adenosyl-L-methionine</keyword>
<dbReference type="AlphaFoldDB" id="A0A9Q0JFU7"/>
<feature type="domain" description="Protein arginine N-methyltransferase" evidence="16">
    <location>
        <begin position="405"/>
        <end position="556"/>
    </location>
</feature>
<evidence type="ECO:0000313" key="17">
    <source>
        <dbReference type="EMBL" id="KAJ4841081.1"/>
    </source>
</evidence>
<dbReference type="OrthoDB" id="7848332at2759"/>
<evidence type="ECO:0000256" key="6">
    <source>
        <dbReference type="ARBA" id="ARBA00022691"/>
    </source>
</evidence>
<dbReference type="GO" id="GO:0032259">
    <property type="term" value="P:methylation"/>
    <property type="evidence" value="ECO:0007669"/>
    <property type="project" value="UniProtKB-KW"/>
</dbReference>
<dbReference type="Proteomes" id="UP001141552">
    <property type="component" value="Unassembled WGS sequence"/>
</dbReference>
<comment type="catalytic activity">
    <reaction evidence="11">
        <text>L-arginyl-[protein] + S-adenosyl-L-methionine = N(omega)-methyl-L-arginyl-[protein] + S-adenosyl-L-homocysteine + H(+)</text>
        <dbReference type="Rhea" id="RHEA:48100"/>
        <dbReference type="Rhea" id="RHEA-COMP:10532"/>
        <dbReference type="Rhea" id="RHEA-COMP:11990"/>
        <dbReference type="ChEBI" id="CHEBI:15378"/>
        <dbReference type="ChEBI" id="CHEBI:29965"/>
        <dbReference type="ChEBI" id="CHEBI:57856"/>
        <dbReference type="ChEBI" id="CHEBI:59789"/>
        <dbReference type="ChEBI" id="CHEBI:65280"/>
    </reaction>
    <physiologicalReaction direction="left-to-right" evidence="11">
        <dbReference type="Rhea" id="RHEA:48101"/>
    </physiologicalReaction>
</comment>
<evidence type="ECO:0000256" key="2">
    <source>
        <dbReference type="ARBA" id="ARBA00011925"/>
    </source>
</evidence>
<dbReference type="Gene3D" id="2.70.160.11">
    <property type="entry name" value="Hnrnp arginine n-methyltransferase1"/>
    <property type="match status" value="1"/>
</dbReference>
<dbReference type="InterPro" id="IPR055135">
    <property type="entry name" value="PRMT_dom"/>
</dbReference>
<comment type="subcellular location">
    <subcellularLocation>
        <location evidence="1">Cytoplasm</location>
        <location evidence="1">Cytosol</location>
    </subcellularLocation>
</comment>
<keyword evidence="18" id="KW-1185">Reference proteome</keyword>
<evidence type="ECO:0000256" key="10">
    <source>
        <dbReference type="ARBA" id="ARBA00047384"/>
    </source>
</evidence>
<evidence type="ECO:0000256" key="9">
    <source>
        <dbReference type="ARBA" id="ARBA00022833"/>
    </source>
</evidence>
<keyword evidence="5 12" id="KW-0808">Transferase</keyword>
<dbReference type="InterPro" id="IPR025799">
    <property type="entry name" value="Arg_MeTrfase"/>
</dbReference>
<dbReference type="SUPFAM" id="SSF57667">
    <property type="entry name" value="beta-beta-alpha zinc fingers"/>
    <property type="match status" value="1"/>
</dbReference>
<organism evidence="17 18">
    <name type="scientific">Turnera subulata</name>
    <dbReference type="NCBI Taxonomy" id="218843"/>
    <lineage>
        <taxon>Eukaryota</taxon>
        <taxon>Viridiplantae</taxon>
        <taxon>Streptophyta</taxon>
        <taxon>Embryophyta</taxon>
        <taxon>Tracheophyta</taxon>
        <taxon>Spermatophyta</taxon>
        <taxon>Magnoliopsida</taxon>
        <taxon>eudicotyledons</taxon>
        <taxon>Gunneridae</taxon>
        <taxon>Pentapetalae</taxon>
        <taxon>rosids</taxon>
        <taxon>fabids</taxon>
        <taxon>Malpighiales</taxon>
        <taxon>Passifloraceae</taxon>
        <taxon>Turnera</taxon>
    </lineage>
</organism>
<dbReference type="SUPFAM" id="SSF53335">
    <property type="entry name" value="S-adenosyl-L-methionine-dependent methyltransferases"/>
    <property type="match status" value="1"/>
</dbReference>
<dbReference type="FunFam" id="3.40.50.150:FF:000016">
    <property type="entry name" value="Protein arginine N-methyltransferase 6"/>
    <property type="match status" value="1"/>
</dbReference>
<feature type="compositionally biased region" description="Acidic residues" evidence="13">
    <location>
        <begin position="14"/>
        <end position="48"/>
    </location>
</feature>
<dbReference type="Gene3D" id="3.40.50.150">
    <property type="entry name" value="Vaccinia Virus protein VP39"/>
    <property type="match status" value="1"/>
</dbReference>
<name>A0A9Q0JFU7_9ROSI</name>